<organism evidence="1 2">
    <name type="scientific">Hymenobacter montanus</name>
    <dbReference type="NCBI Taxonomy" id="2771359"/>
    <lineage>
        <taxon>Bacteria</taxon>
        <taxon>Pseudomonadati</taxon>
        <taxon>Bacteroidota</taxon>
        <taxon>Cytophagia</taxon>
        <taxon>Cytophagales</taxon>
        <taxon>Hymenobacteraceae</taxon>
        <taxon>Hymenobacter</taxon>
    </lineage>
</organism>
<dbReference type="Proteomes" id="UP000612233">
    <property type="component" value="Unassembled WGS sequence"/>
</dbReference>
<dbReference type="RefSeq" id="WP_191007329.1">
    <property type="nucleotide sequence ID" value="NZ_JACXAD010000044.1"/>
</dbReference>
<accession>A0A927BHU4</accession>
<protein>
    <recommendedName>
        <fullName evidence="3">SPOR domain-containing protein</fullName>
    </recommendedName>
</protein>
<evidence type="ECO:0000313" key="1">
    <source>
        <dbReference type="EMBL" id="MBD2770520.1"/>
    </source>
</evidence>
<keyword evidence="2" id="KW-1185">Reference proteome</keyword>
<evidence type="ECO:0000313" key="2">
    <source>
        <dbReference type="Proteomes" id="UP000612233"/>
    </source>
</evidence>
<gene>
    <name evidence="1" type="ORF">IC235_21760</name>
</gene>
<dbReference type="EMBL" id="JACXAD010000044">
    <property type="protein sequence ID" value="MBD2770520.1"/>
    <property type="molecule type" value="Genomic_DNA"/>
</dbReference>
<sequence>MSVQPSESEACRYYLNLVGKFRQDHCVGFFKSKNAADELQTIFQQRGMEVITDQIPYGGPSDPRYRVFVVGKNIFAARDLLGKVPLVDDE</sequence>
<comment type="caution">
    <text evidence="1">The sequence shown here is derived from an EMBL/GenBank/DDBJ whole genome shotgun (WGS) entry which is preliminary data.</text>
</comment>
<reference evidence="1" key="1">
    <citation type="submission" date="2020-09" db="EMBL/GenBank/DDBJ databases">
        <authorList>
            <person name="Kim M.K."/>
        </authorList>
    </citation>
    <scope>NUCLEOTIDE SEQUENCE</scope>
    <source>
        <strain evidence="1">BT664</strain>
    </source>
</reference>
<dbReference type="AlphaFoldDB" id="A0A927BHU4"/>
<proteinExistence type="predicted"/>
<evidence type="ECO:0008006" key="3">
    <source>
        <dbReference type="Google" id="ProtNLM"/>
    </source>
</evidence>
<name>A0A927BHU4_9BACT</name>